<dbReference type="GO" id="GO:0003677">
    <property type="term" value="F:DNA binding"/>
    <property type="evidence" value="ECO:0007669"/>
    <property type="project" value="UniProtKB-KW"/>
</dbReference>
<dbReference type="InterPro" id="IPR036955">
    <property type="entry name" value="AP2/ERF_dom_sf"/>
</dbReference>
<evidence type="ECO:0000313" key="5">
    <source>
        <dbReference type="EMBL" id="QXV71860.1"/>
    </source>
</evidence>
<name>A0AAE7SU68_9CAUD</name>
<dbReference type="GO" id="GO:0016788">
    <property type="term" value="F:hydrolase activity, acting on ester bonds"/>
    <property type="evidence" value="ECO:0007669"/>
    <property type="project" value="InterPro"/>
</dbReference>
<dbReference type="SUPFAM" id="SSF54171">
    <property type="entry name" value="DNA-binding domain"/>
    <property type="match status" value="1"/>
</dbReference>
<keyword evidence="5" id="KW-0540">Nuclease</keyword>
<dbReference type="SUPFAM" id="SSF54060">
    <property type="entry name" value="His-Me finger endonucleases"/>
    <property type="match status" value="1"/>
</dbReference>
<dbReference type="Pfam" id="PF00847">
    <property type="entry name" value="AP2"/>
    <property type="match status" value="1"/>
</dbReference>
<dbReference type="EMBL" id="MZ394712">
    <property type="protein sequence ID" value="QXV71860.1"/>
    <property type="molecule type" value="Genomic_DNA"/>
</dbReference>
<evidence type="ECO:0000259" key="4">
    <source>
        <dbReference type="PROSITE" id="PS51032"/>
    </source>
</evidence>
<dbReference type="Pfam" id="PF07463">
    <property type="entry name" value="NUMOD4"/>
    <property type="match status" value="1"/>
</dbReference>
<feature type="domain" description="AP2/ERF" evidence="4">
    <location>
        <begin position="131"/>
        <end position="189"/>
    </location>
</feature>
<keyword evidence="3" id="KW-0804">Transcription</keyword>
<dbReference type="GeneID" id="77935770"/>
<reference evidence="5" key="1">
    <citation type="submission" date="2021-06" db="EMBL/GenBank/DDBJ databases">
        <authorList>
            <person name="Sundaramoorthy N.S."/>
            <person name="Nagarajan S."/>
        </authorList>
    </citation>
    <scope>NUCLEOTIDE SEQUENCE</scope>
</reference>
<organism evidence="5 6">
    <name type="scientific">Escherichia phage U1G</name>
    <dbReference type="NCBI Taxonomy" id="2853091"/>
    <lineage>
        <taxon>Viruses</taxon>
        <taxon>Duplodnaviria</taxon>
        <taxon>Heunggongvirae</taxon>
        <taxon>Uroviricota</taxon>
        <taxon>Caudoviricetes</taxon>
        <taxon>Schitoviridae</taxon>
        <taxon>Enquatrovirinae</taxon>
        <taxon>Gamaleyavirus</taxon>
        <taxon>Gamaleyavirus U1g</taxon>
    </lineage>
</organism>
<evidence type="ECO:0000256" key="3">
    <source>
        <dbReference type="ARBA" id="ARBA00023163"/>
    </source>
</evidence>
<dbReference type="InterPro" id="IPR003615">
    <property type="entry name" value="HNH_nuc"/>
</dbReference>
<dbReference type="Pfam" id="PF13392">
    <property type="entry name" value="HNH_3"/>
    <property type="match status" value="1"/>
</dbReference>
<dbReference type="Gene3D" id="3.90.75.20">
    <property type="match status" value="1"/>
</dbReference>
<evidence type="ECO:0000256" key="2">
    <source>
        <dbReference type="ARBA" id="ARBA00023125"/>
    </source>
</evidence>
<keyword evidence="2" id="KW-0238">DNA-binding</keyword>
<dbReference type="InterPro" id="IPR016177">
    <property type="entry name" value="DNA-bd_dom_sf"/>
</dbReference>
<evidence type="ECO:0000313" key="6">
    <source>
        <dbReference type="Proteomes" id="UP000828021"/>
    </source>
</evidence>
<accession>A0AAE7SU68</accession>
<keyword evidence="5" id="KW-0378">Hydrolase</keyword>
<dbReference type="RefSeq" id="YP_010659784.1">
    <property type="nucleotide sequence ID" value="NC_070872.1"/>
</dbReference>
<dbReference type="SMART" id="SM00507">
    <property type="entry name" value="HNHc"/>
    <property type="match status" value="1"/>
</dbReference>
<dbReference type="Proteomes" id="UP000828021">
    <property type="component" value="Segment"/>
</dbReference>
<dbReference type="InterPro" id="IPR001471">
    <property type="entry name" value="AP2/ERF_dom"/>
</dbReference>
<proteinExistence type="predicted"/>
<keyword evidence="6" id="KW-1185">Reference proteome</keyword>
<dbReference type="GO" id="GO:0003700">
    <property type="term" value="F:DNA-binding transcription factor activity"/>
    <property type="evidence" value="ECO:0007669"/>
    <property type="project" value="InterPro"/>
</dbReference>
<dbReference type="GO" id="GO:0004519">
    <property type="term" value="F:endonuclease activity"/>
    <property type="evidence" value="ECO:0007669"/>
    <property type="project" value="UniProtKB-KW"/>
</dbReference>
<protein>
    <submittedName>
        <fullName evidence="5">HNH homing endonuclease</fullName>
    </submittedName>
</protein>
<keyword evidence="1" id="KW-0805">Transcription regulation</keyword>
<sequence length="189" mass="22047">MLNNEIWKDVPDLPYEVSNFGVVRRKEGKYKYKNRTHIKPYLNNKGYYCVNLYMNSKVYKYQVHRLVGLAFVPNPNNYPIVNHIDGNPLNNHESNLEWCTQSHNMKHAWDTGLQSNRHANASNKNRGGSSKYVGVSWSEQRQRWCAHIRVNKKSIGLGRYKTEEEAAKAYDSYVTNNNLIQIGYSTNFI</sequence>
<dbReference type="InterPro" id="IPR010902">
    <property type="entry name" value="NUMOD4"/>
</dbReference>
<keyword evidence="5" id="KW-0255">Endonuclease</keyword>
<dbReference type="InterPro" id="IPR044925">
    <property type="entry name" value="His-Me_finger_sf"/>
</dbReference>
<evidence type="ECO:0000256" key="1">
    <source>
        <dbReference type="ARBA" id="ARBA00023015"/>
    </source>
</evidence>
<dbReference type="Gene3D" id="3.30.730.10">
    <property type="entry name" value="AP2/ERF domain"/>
    <property type="match status" value="1"/>
</dbReference>
<dbReference type="KEGG" id="vg:77935770"/>
<dbReference type="PROSITE" id="PS51032">
    <property type="entry name" value="AP2_ERF"/>
    <property type="match status" value="1"/>
</dbReference>